<sequence length="133" mass="14284">MCDFSSYGGPSNKWLAIEAGLPPPVANQTVSEMTLKANQGREAIASKAMISLSPQVHMRDHSIQTRDGYSLEARSYRPSLVPASVLLPVYIHFNGGGFVFGTLASKDAICASIAVSVCVVVVNVNYRHAPEFT</sequence>
<organism evidence="2">
    <name type="scientific">Pseudogymnoascus destructans</name>
    <dbReference type="NCBI Taxonomy" id="655981"/>
    <lineage>
        <taxon>Eukaryota</taxon>
        <taxon>Fungi</taxon>
        <taxon>Dikarya</taxon>
        <taxon>Ascomycota</taxon>
        <taxon>Pezizomycotina</taxon>
        <taxon>Leotiomycetes</taxon>
        <taxon>Thelebolales</taxon>
        <taxon>Thelebolaceae</taxon>
        <taxon>Pseudogymnoascus</taxon>
    </lineage>
</organism>
<dbReference type="OrthoDB" id="408631at2759"/>
<evidence type="ECO:0000259" key="1">
    <source>
        <dbReference type="Pfam" id="PF07859"/>
    </source>
</evidence>
<dbReference type="GO" id="GO:0016787">
    <property type="term" value="F:hydrolase activity"/>
    <property type="evidence" value="ECO:0007669"/>
    <property type="project" value="InterPro"/>
</dbReference>
<dbReference type="Proteomes" id="UP000077154">
    <property type="component" value="Unassembled WGS sequence"/>
</dbReference>
<dbReference type="eggNOG" id="KOG1515">
    <property type="taxonomic scope" value="Eukaryota"/>
</dbReference>
<dbReference type="InterPro" id="IPR013094">
    <property type="entry name" value="AB_hydrolase_3"/>
</dbReference>
<feature type="domain" description="Alpha/beta hydrolase fold-3" evidence="1">
    <location>
        <begin position="91"/>
        <end position="131"/>
    </location>
</feature>
<protein>
    <recommendedName>
        <fullName evidence="1">Alpha/beta hydrolase fold-3 domain-containing protein</fullName>
    </recommendedName>
</protein>
<dbReference type="PANTHER" id="PTHR23024">
    <property type="entry name" value="ARYLACETAMIDE DEACETYLASE"/>
    <property type="match status" value="1"/>
</dbReference>
<dbReference type="InterPro" id="IPR050466">
    <property type="entry name" value="Carboxylest/Gibb_receptor"/>
</dbReference>
<dbReference type="Gene3D" id="3.40.50.1820">
    <property type="entry name" value="alpha/beta hydrolase"/>
    <property type="match status" value="1"/>
</dbReference>
<dbReference type="GeneID" id="36291315"/>
<dbReference type="RefSeq" id="XP_024320731.1">
    <property type="nucleotide sequence ID" value="XM_024471828.1"/>
</dbReference>
<gene>
    <name evidence="2" type="ORF">VC83_08273</name>
</gene>
<name>A0A177A2D7_9PEZI</name>
<dbReference type="VEuPathDB" id="FungiDB:GMDG_05750"/>
<evidence type="ECO:0000313" key="2">
    <source>
        <dbReference type="EMBL" id="OAF55431.1"/>
    </source>
</evidence>
<dbReference type="EMBL" id="KV441409">
    <property type="protein sequence ID" value="OAF55431.1"/>
    <property type="molecule type" value="Genomic_DNA"/>
</dbReference>
<dbReference type="PANTHER" id="PTHR23024:SF182">
    <property type="entry name" value="PUTATIVE (AFU_ORTHOLOGUE AFUA_3G14960)-RELATED"/>
    <property type="match status" value="1"/>
</dbReference>
<reference evidence="2" key="1">
    <citation type="submission" date="2016-03" db="EMBL/GenBank/DDBJ databases">
        <title>Updated assembly of Pseudogymnoascus destructans, the fungus causing white-nose syndrome of bats.</title>
        <authorList>
            <person name="Palmer J.M."/>
            <person name="Drees K.P."/>
            <person name="Foster J.T."/>
            <person name="Lindner D.L."/>
        </authorList>
    </citation>
    <scope>NUCLEOTIDE SEQUENCE [LARGE SCALE GENOMIC DNA]</scope>
    <source>
        <strain evidence="2">20631-21</strain>
    </source>
</reference>
<accession>A0A177A2D7</accession>
<dbReference type="InterPro" id="IPR029058">
    <property type="entry name" value="AB_hydrolase_fold"/>
</dbReference>
<dbReference type="Pfam" id="PF07859">
    <property type="entry name" value="Abhydrolase_3"/>
    <property type="match status" value="1"/>
</dbReference>
<dbReference type="AlphaFoldDB" id="A0A177A2D7"/>
<dbReference type="SUPFAM" id="SSF53474">
    <property type="entry name" value="alpha/beta-Hydrolases"/>
    <property type="match status" value="1"/>
</dbReference>
<proteinExistence type="predicted"/>